<dbReference type="PATRIC" id="fig|322095.3.peg.2072"/>
<protein>
    <submittedName>
        <fullName evidence="1">Uncharacterized protein</fullName>
    </submittedName>
</protein>
<accession>A0A134B094</accession>
<reference evidence="2" key="1">
    <citation type="submission" date="2016-01" db="EMBL/GenBank/DDBJ databases">
        <authorList>
            <person name="Mitreva M."/>
            <person name="Pepin K.H."/>
            <person name="Mihindukulasuriya K.A."/>
            <person name="Fulton R."/>
            <person name="Fronick C."/>
            <person name="O'Laughlin M."/>
            <person name="Miner T."/>
            <person name="Herter B."/>
            <person name="Rosa B.A."/>
            <person name="Cordes M."/>
            <person name="Tomlinson C."/>
            <person name="Wollam A."/>
            <person name="Palsikar V.B."/>
            <person name="Mardis E.R."/>
            <person name="Wilson R.K."/>
        </authorList>
    </citation>
    <scope>NUCLEOTIDE SEQUENCE [LARGE SCALE GENOMIC DNA]</scope>
    <source>
        <strain evidence="2">KA00683</strain>
    </source>
</reference>
<dbReference type="EMBL" id="LSDK01000140">
    <property type="protein sequence ID" value="KXB73359.1"/>
    <property type="molecule type" value="Genomic_DNA"/>
</dbReference>
<gene>
    <name evidence="1" type="ORF">HMPREF3185_02101</name>
</gene>
<evidence type="ECO:0000313" key="1">
    <source>
        <dbReference type="EMBL" id="KXB73359.1"/>
    </source>
</evidence>
<name>A0A134B094_9PORP</name>
<sequence length="46" mass="5015">MQWSQVDACLRRKDKINGAGRIHPLCPVGFIGSSPVDYGDAGELKK</sequence>
<dbReference type="Proteomes" id="UP000070224">
    <property type="component" value="Unassembled WGS sequence"/>
</dbReference>
<proteinExistence type="predicted"/>
<comment type="caution">
    <text evidence="1">The sequence shown here is derived from an EMBL/GenBank/DDBJ whole genome shotgun (WGS) entry which is preliminary data.</text>
</comment>
<organism evidence="1 2">
    <name type="scientific">Porphyromonas somerae</name>
    <dbReference type="NCBI Taxonomy" id="322095"/>
    <lineage>
        <taxon>Bacteria</taxon>
        <taxon>Pseudomonadati</taxon>
        <taxon>Bacteroidota</taxon>
        <taxon>Bacteroidia</taxon>
        <taxon>Bacteroidales</taxon>
        <taxon>Porphyromonadaceae</taxon>
        <taxon>Porphyromonas</taxon>
    </lineage>
</organism>
<keyword evidence="2" id="KW-1185">Reference proteome</keyword>
<dbReference type="AlphaFoldDB" id="A0A134B094"/>
<evidence type="ECO:0000313" key="2">
    <source>
        <dbReference type="Proteomes" id="UP000070224"/>
    </source>
</evidence>